<keyword evidence="8 12" id="KW-0798">TonB box</keyword>
<evidence type="ECO:0000259" key="15">
    <source>
        <dbReference type="Pfam" id="PF00593"/>
    </source>
</evidence>
<dbReference type="InterPro" id="IPR000531">
    <property type="entry name" value="Beta-barrel_TonB"/>
</dbReference>
<evidence type="ECO:0000256" key="2">
    <source>
        <dbReference type="ARBA" id="ARBA00022448"/>
    </source>
</evidence>
<keyword evidence="10 11" id="KW-0998">Cell outer membrane</keyword>
<protein>
    <submittedName>
        <fullName evidence="17">Uncharacterized protein</fullName>
    </submittedName>
</protein>
<keyword evidence="2 11" id="KW-0813">Transport</keyword>
<evidence type="ECO:0000313" key="17">
    <source>
        <dbReference type="EMBL" id="RAK66301.1"/>
    </source>
</evidence>
<dbReference type="PANTHER" id="PTHR32552:SF81">
    <property type="entry name" value="TONB-DEPENDENT OUTER MEMBRANE RECEPTOR"/>
    <property type="match status" value="1"/>
</dbReference>
<feature type="chain" id="PRO_5016257487" evidence="14">
    <location>
        <begin position="38"/>
        <end position="745"/>
    </location>
</feature>
<dbReference type="InterPro" id="IPR039426">
    <property type="entry name" value="TonB-dep_rcpt-like"/>
</dbReference>
<organism evidence="17 18">
    <name type="scientific">Phenylobacterium kunshanense</name>
    <dbReference type="NCBI Taxonomy" id="1445034"/>
    <lineage>
        <taxon>Bacteria</taxon>
        <taxon>Pseudomonadati</taxon>
        <taxon>Pseudomonadota</taxon>
        <taxon>Alphaproteobacteria</taxon>
        <taxon>Caulobacterales</taxon>
        <taxon>Caulobacteraceae</taxon>
        <taxon>Phenylobacterium</taxon>
    </lineage>
</organism>
<dbReference type="SUPFAM" id="SSF56935">
    <property type="entry name" value="Porins"/>
    <property type="match status" value="1"/>
</dbReference>
<evidence type="ECO:0000256" key="14">
    <source>
        <dbReference type="SAM" id="SignalP"/>
    </source>
</evidence>
<evidence type="ECO:0000256" key="11">
    <source>
        <dbReference type="PROSITE-ProRule" id="PRU01360"/>
    </source>
</evidence>
<feature type="domain" description="TonB-dependent receptor plug" evidence="16">
    <location>
        <begin position="55"/>
        <end position="168"/>
    </location>
</feature>
<comment type="subcellular location">
    <subcellularLocation>
        <location evidence="1 11">Cell outer membrane</location>
        <topology evidence="1 11">Multi-pass membrane protein</topology>
    </subcellularLocation>
</comment>
<evidence type="ECO:0000256" key="4">
    <source>
        <dbReference type="ARBA" id="ARBA00022496"/>
    </source>
</evidence>
<accession>A0A328BIS0</accession>
<dbReference type="PANTHER" id="PTHR32552">
    <property type="entry name" value="FERRICHROME IRON RECEPTOR-RELATED"/>
    <property type="match status" value="1"/>
</dbReference>
<evidence type="ECO:0000313" key="18">
    <source>
        <dbReference type="Proteomes" id="UP000249524"/>
    </source>
</evidence>
<evidence type="ECO:0000256" key="7">
    <source>
        <dbReference type="ARBA" id="ARBA00023065"/>
    </source>
</evidence>
<evidence type="ECO:0000256" key="3">
    <source>
        <dbReference type="ARBA" id="ARBA00022452"/>
    </source>
</evidence>
<reference evidence="17 18" key="1">
    <citation type="submission" date="2018-05" db="EMBL/GenBank/DDBJ databases">
        <authorList>
            <person name="Lanie J.A."/>
            <person name="Ng W.-L."/>
            <person name="Kazmierczak K.M."/>
            <person name="Andrzejewski T.M."/>
            <person name="Davidsen T.M."/>
            <person name="Wayne K.J."/>
            <person name="Tettelin H."/>
            <person name="Glass J.I."/>
            <person name="Rusch D."/>
            <person name="Podicherti R."/>
            <person name="Tsui H.-C.T."/>
            <person name="Winkler M.E."/>
        </authorList>
    </citation>
    <scope>NUCLEOTIDE SEQUENCE [LARGE SCALE GENOMIC DNA]</scope>
    <source>
        <strain evidence="17 18">BUT-10</strain>
    </source>
</reference>
<keyword evidence="18" id="KW-1185">Reference proteome</keyword>
<feature type="region of interest" description="Disordered" evidence="13">
    <location>
        <begin position="626"/>
        <end position="646"/>
    </location>
</feature>
<comment type="caution">
    <text evidence="17">The sequence shown here is derived from an EMBL/GenBank/DDBJ whole genome shotgun (WGS) entry which is preliminary data.</text>
</comment>
<dbReference type="EMBL" id="QFYS01000003">
    <property type="protein sequence ID" value="RAK66301.1"/>
    <property type="molecule type" value="Genomic_DNA"/>
</dbReference>
<comment type="similarity">
    <text evidence="11 12">Belongs to the TonB-dependent receptor family.</text>
</comment>
<dbReference type="InterPro" id="IPR012910">
    <property type="entry name" value="Plug_dom"/>
</dbReference>
<feature type="signal peptide" evidence="14">
    <location>
        <begin position="1"/>
        <end position="37"/>
    </location>
</feature>
<sequence>MDWRMTARGIMNARRTLRDVSLAALCCAIAGPAAAQAAPELEEVLVTARKREESLREIPAAGTALGAEQIQAMGGIANTQALLSNVPAVNFANTSNPVTSEVSIRGSGTSRATAADAAVGLYRNGVYIGGGYVGGRTFSKPDFFDVGRIEVLRGVQGALNGRNAVGGAVNVVSARPSQRQEGFALVEAANNKRFEGQLVVNQPINENWAIRLGANLMKQSEGFYYNPIRDEYFDRQESEVYRAQVRYENGPFSANLLLEHGRDQLPGLMYQLMIPAGTNATYPRGVFQDKYRVEWNHPSSAKQQVNYAELVLEYDLGFAALTSTTSLRERRSQNAYDRDATSAEFLARTAAAGLVAPGAVQGSPDLGGSQNDYARILFQDVHIVGEKVGGLSWLAGFEYYDLNDKYQNTLAGPPTAANGRSFGTVGVSRLDFVSWAAYGSIGYDFTETFNVTAEGRYTRDDKDLISTRLDFGTGRSTGTGFNIDTGRETDDFSYNVTASYKVDGWLAYGKVGAAYRAGGFNLALGDPRQPTPIPPTFNDEKATSYEVGLKGAIVPRVFLSLAAYRTDVDDLLVQTDNGCRVGLPQCPVQATAFVFNAGKAELWGFEAELNAVAELLGGTARVTLGGSRQGGEIKSGPDKGKKGPQRPDWTATFSLNYLRPITDEWDGFFNLKGNGRWGGVQEIAQTPELYDYQLLDVRAGVRKGGLELSVYSNNVGDESYIVFDAPTTRRWNIPRTYGAQIRYAW</sequence>
<proteinExistence type="inferred from homology"/>
<keyword evidence="5 11" id="KW-0812">Transmembrane</keyword>
<evidence type="ECO:0000256" key="10">
    <source>
        <dbReference type="ARBA" id="ARBA00023237"/>
    </source>
</evidence>
<evidence type="ECO:0000256" key="9">
    <source>
        <dbReference type="ARBA" id="ARBA00023136"/>
    </source>
</evidence>
<keyword evidence="7" id="KW-0406">Ion transport</keyword>
<keyword evidence="14" id="KW-0732">Signal</keyword>
<evidence type="ECO:0000259" key="16">
    <source>
        <dbReference type="Pfam" id="PF07715"/>
    </source>
</evidence>
<keyword evidence="3 11" id="KW-1134">Transmembrane beta strand</keyword>
<evidence type="ECO:0000256" key="8">
    <source>
        <dbReference type="ARBA" id="ARBA00023077"/>
    </source>
</evidence>
<evidence type="ECO:0000256" key="6">
    <source>
        <dbReference type="ARBA" id="ARBA00023004"/>
    </source>
</evidence>
<feature type="domain" description="TonB-dependent receptor-like beta-barrel" evidence="15">
    <location>
        <begin position="295"/>
        <end position="714"/>
    </location>
</feature>
<dbReference type="OrthoDB" id="7179662at2"/>
<dbReference type="GO" id="GO:0009279">
    <property type="term" value="C:cell outer membrane"/>
    <property type="evidence" value="ECO:0007669"/>
    <property type="project" value="UniProtKB-SubCell"/>
</dbReference>
<dbReference type="PROSITE" id="PS52016">
    <property type="entry name" value="TONB_DEPENDENT_REC_3"/>
    <property type="match status" value="1"/>
</dbReference>
<keyword evidence="4" id="KW-0410">Iron transport</keyword>
<dbReference type="Proteomes" id="UP000249524">
    <property type="component" value="Unassembled WGS sequence"/>
</dbReference>
<dbReference type="GO" id="GO:0006826">
    <property type="term" value="P:iron ion transport"/>
    <property type="evidence" value="ECO:0007669"/>
    <property type="project" value="UniProtKB-KW"/>
</dbReference>
<evidence type="ECO:0000256" key="5">
    <source>
        <dbReference type="ARBA" id="ARBA00022692"/>
    </source>
</evidence>
<dbReference type="InterPro" id="IPR036942">
    <property type="entry name" value="Beta-barrel_TonB_sf"/>
</dbReference>
<evidence type="ECO:0000256" key="1">
    <source>
        <dbReference type="ARBA" id="ARBA00004571"/>
    </source>
</evidence>
<name>A0A328BIS0_9CAUL</name>
<keyword evidence="9 11" id="KW-0472">Membrane</keyword>
<keyword evidence="6" id="KW-0408">Iron</keyword>
<dbReference type="Pfam" id="PF07715">
    <property type="entry name" value="Plug"/>
    <property type="match status" value="1"/>
</dbReference>
<dbReference type="Gene3D" id="2.40.170.20">
    <property type="entry name" value="TonB-dependent receptor, beta-barrel domain"/>
    <property type="match status" value="1"/>
</dbReference>
<dbReference type="Pfam" id="PF00593">
    <property type="entry name" value="TonB_dep_Rec_b-barrel"/>
    <property type="match status" value="1"/>
</dbReference>
<dbReference type="AlphaFoldDB" id="A0A328BIS0"/>
<gene>
    <name evidence="17" type="ORF">DJ019_08595</name>
</gene>
<evidence type="ECO:0000256" key="12">
    <source>
        <dbReference type="RuleBase" id="RU003357"/>
    </source>
</evidence>
<evidence type="ECO:0000256" key="13">
    <source>
        <dbReference type="SAM" id="MobiDB-lite"/>
    </source>
</evidence>